<dbReference type="InterPro" id="IPR001647">
    <property type="entry name" value="HTH_TetR"/>
</dbReference>
<dbReference type="PANTHER" id="PTHR43479:SF7">
    <property type="entry name" value="TETR-FAMILY TRANSCRIPTIONAL REGULATOR"/>
    <property type="match status" value="1"/>
</dbReference>
<dbReference type="PROSITE" id="PS50977">
    <property type="entry name" value="HTH_TETR_2"/>
    <property type="match status" value="1"/>
</dbReference>
<dbReference type="Proteomes" id="UP000198852">
    <property type="component" value="Unassembled WGS sequence"/>
</dbReference>
<feature type="domain" description="HTH tetR-type" evidence="4">
    <location>
        <begin position="25"/>
        <end position="85"/>
    </location>
</feature>
<protein>
    <submittedName>
        <fullName evidence="5">Transcriptional regulator, TetR family</fullName>
    </submittedName>
</protein>
<dbReference type="EMBL" id="FOZX01000009">
    <property type="protein sequence ID" value="SFS97053.1"/>
    <property type="molecule type" value="Genomic_DNA"/>
</dbReference>
<name>A0A1I6U6I4_9PSEU</name>
<feature type="compositionally biased region" description="Basic and acidic residues" evidence="3">
    <location>
        <begin position="12"/>
        <end position="23"/>
    </location>
</feature>
<feature type="DNA-binding region" description="H-T-H motif" evidence="2">
    <location>
        <begin position="48"/>
        <end position="67"/>
    </location>
</feature>
<evidence type="ECO:0000256" key="2">
    <source>
        <dbReference type="PROSITE-ProRule" id="PRU00335"/>
    </source>
</evidence>
<dbReference type="AlphaFoldDB" id="A0A1I6U6I4"/>
<keyword evidence="6" id="KW-1185">Reference proteome</keyword>
<feature type="compositionally biased region" description="Polar residues" evidence="3">
    <location>
        <begin position="1"/>
        <end position="11"/>
    </location>
</feature>
<organism evidence="5 6">
    <name type="scientific">Saccharopolyspora flava</name>
    <dbReference type="NCBI Taxonomy" id="95161"/>
    <lineage>
        <taxon>Bacteria</taxon>
        <taxon>Bacillati</taxon>
        <taxon>Actinomycetota</taxon>
        <taxon>Actinomycetes</taxon>
        <taxon>Pseudonocardiales</taxon>
        <taxon>Pseudonocardiaceae</taxon>
        <taxon>Saccharopolyspora</taxon>
    </lineage>
</organism>
<feature type="region of interest" description="Disordered" evidence="3">
    <location>
        <begin position="1"/>
        <end position="28"/>
    </location>
</feature>
<evidence type="ECO:0000313" key="5">
    <source>
        <dbReference type="EMBL" id="SFS97053.1"/>
    </source>
</evidence>
<dbReference type="PRINTS" id="PR00455">
    <property type="entry name" value="HTHTETR"/>
</dbReference>
<dbReference type="SUPFAM" id="SSF46689">
    <property type="entry name" value="Homeodomain-like"/>
    <property type="match status" value="1"/>
</dbReference>
<reference evidence="6" key="1">
    <citation type="submission" date="2016-10" db="EMBL/GenBank/DDBJ databases">
        <authorList>
            <person name="Varghese N."/>
            <person name="Submissions S."/>
        </authorList>
    </citation>
    <scope>NUCLEOTIDE SEQUENCE [LARGE SCALE GENOMIC DNA]</scope>
    <source>
        <strain evidence="6">DSM 44771</strain>
    </source>
</reference>
<sequence length="219" mass="24406">MPTNAPTTTGGSRRDAPRREDRRTRRTRTALQTALVELALERGYASLTVEEIAERADVGRATFYTHYSDKDELFDAVVRTLLGELAERTQPALDSAEGFNGRPVRALFEHAEERGEVYRLILRGDGDGRALHALTEALSRSVRAEFSARAETNEVTPRLDLDLLARTWVGEVTAVLTWYFSSPEPPMPLAEAARMLASLSRHGRWWGLGFDGPPPDLES</sequence>
<evidence type="ECO:0000256" key="3">
    <source>
        <dbReference type="SAM" id="MobiDB-lite"/>
    </source>
</evidence>
<evidence type="ECO:0000256" key="1">
    <source>
        <dbReference type="ARBA" id="ARBA00023125"/>
    </source>
</evidence>
<gene>
    <name evidence="5" type="ORF">SAMN05660874_04648</name>
</gene>
<dbReference type="STRING" id="95161.SAMN05660874_04648"/>
<dbReference type="Gene3D" id="1.10.357.10">
    <property type="entry name" value="Tetracycline Repressor, domain 2"/>
    <property type="match status" value="1"/>
</dbReference>
<dbReference type="InterPro" id="IPR050624">
    <property type="entry name" value="HTH-type_Tx_Regulator"/>
</dbReference>
<evidence type="ECO:0000259" key="4">
    <source>
        <dbReference type="PROSITE" id="PS50977"/>
    </source>
</evidence>
<dbReference type="OrthoDB" id="8479950at2"/>
<proteinExistence type="predicted"/>
<dbReference type="RefSeq" id="WP_093421771.1">
    <property type="nucleotide sequence ID" value="NZ_FOZX01000009.1"/>
</dbReference>
<evidence type="ECO:0000313" key="6">
    <source>
        <dbReference type="Proteomes" id="UP000198852"/>
    </source>
</evidence>
<dbReference type="PANTHER" id="PTHR43479">
    <property type="entry name" value="ACREF/ENVCD OPERON REPRESSOR-RELATED"/>
    <property type="match status" value="1"/>
</dbReference>
<dbReference type="Pfam" id="PF00440">
    <property type="entry name" value="TetR_N"/>
    <property type="match status" value="1"/>
</dbReference>
<keyword evidence="1 2" id="KW-0238">DNA-binding</keyword>
<dbReference type="GO" id="GO:0003677">
    <property type="term" value="F:DNA binding"/>
    <property type="evidence" value="ECO:0007669"/>
    <property type="project" value="UniProtKB-UniRule"/>
</dbReference>
<accession>A0A1I6U6I4</accession>
<dbReference type="InterPro" id="IPR009057">
    <property type="entry name" value="Homeodomain-like_sf"/>
</dbReference>